<dbReference type="PANTHER" id="PTHR12385:SF4">
    <property type="entry name" value="PROTEIN PNS1"/>
    <property type="match status" value="1"/>
</dbReference>
<dbReference type="EMBL" id="DAKRPA010000030">
    <property type="protein sequence ID" value="DBA02544.1"/>
    <property type="molecule type" value="Genomic_DNA"/>
</dbReference>
<keyword evidence="4 6" id="KW-1133">Transmembrane helix</keyword>
<evidence type="ECO:0000256" key="1">
    <source>
        <dbReference type="ARBA" id="ARBA00004141"/>
    </source>
</evidence>
<dbReference type="GO" id="GO:0022857">
    <property type="term" value="F:transmembrane transporter activity"/>
    <property type="evidence" value="ECO:0007669"/>
    <property type="project" value="UniProtKB-UniRule"/>
</dbReference>
<dbReference type="Pfam" id="PF04515">
    <property type="entry name" value="Choline_transpo"/>
    <property type="match status" value="1"/>
</dbReference>
<feature type="transmembrane region" description="Helical" evidence="6">
    <location>
        <begin position="298"/>
        <end position="315"/>
    </location>
</feature>
<evidence type="ECO:0000256" key="4">
    <source>
        <dbReference type="ARBA" id="ARBA00022989"/>
    </source>
</evidence>
<sequence>MYDQPNAYKPNNGPQQYYAQPGATAQPYFVEQQQYGGAGNAQTVAHIKPENQQASSGFRDWPFAILFVLNVAAMVGLMAIWGIKSIKDGGWDVETTSDNKDSHFITAKETKVVLGVALAMAVIAVVLALALVKLIVLYASCMITFVLWFNVGLSFAVAAYGFYIGSIFLGVFGLIIALLNLCYARCVMHRIPFAVANLRVAAAAISKHATTYCVAITMTIIQIAWVGVWALAFLGVANHLRGEKSGSAAAATGIKAIGEQCFSNSECASNYCTKKSSSSTVKTCHTQSSMSTFTNDDPVNYVIYFFMLVSFYWGLQVFKNISHTTIAGTVASFWFSADSKGATGSALKRSCTTSLGSICLGSLIVAILQALRAMAEQAKEEGSAAACFAECILGCLQSLMEYFNRWAYVYVGIYGYKFTQAGKAVFDLFHQRGFDAIINDDLIGTVLSFAALAVGLICAGAGALVANYTDIVDFEHSTVFLAVLGFIVGVGIAVTPLSVIDSSVATIFVCFAEDPAAFLQSHPDLYQPLVTEWHNLYPEIMVSAGYYYA</sequence>
<feature type="transmembrane region" description="Helical" evidence="6">
    <location>
        <begin position="209"/>
        <end position="234"/>
    </location>
</feature>
<evidence type="ECO:0000256" key="2">
    <source>
        <dbReference type="ARBA" id="ARBA00007168"/>
    </source>
</evidence>
<evidence type="ECO:0000256" key="6">
    <source>
        <dbReference type="RuleBase" id="RU368066"/>
    </source>
</evidence>
<organism evidence="7 8">
    <name type="scientific">Lagenidium giganteum</name>
    <dbReference type="NCBI Taxonomy" id="4803"/>
    <lineage>
        <taxon>Eukaryota</taxon>
        <taxon>Sar</taxon>
        <taxon>Stramenopiles</taxon>
        <taxon>Oomycota</taxon>
        <taxon>Peronosporomycetes</taxon>
        <taxon>Pythiales</taxon>
        <taxon>Pythiaceae</taxon>
    </lineage>
</organism>
<comment type="function">
    <text evidence="6">Choline transporter.</text>
</comment>
<evidence type="ECO:0000313" key="8">
    <source>
        <dbReference type="Proteomes" id="UP001146120"/>
    </source>
</evidence>
<keyword evidence="3 6" id="KW-0812">Transmembrane</keyword>
<dbReference type="PANTHER" id="PTHR12385">
    <property type="entry name" value="CHOLINE TRANSPORTER-LIKE (SLC FAMILY 44)"/>
    <property type="match status" value="1"/>
</dbReference>
<dbReference type="InterPro" id="IPR007603">
    <property type="entry name" value="Choline_transptr-like"/>
</dbReference>
<dbReference type="Proteomes" id="UP001146120">
    <property type="component" value="Unassembled WGS sequence"/>
</dbReference>
<gene>
    <name evidence="7" type="ORF">N0F65_011016</name>
</gene>
<comment type="similarity">
    <text evidence="2 6">Belongs to the CTL (choline transporter-like) family.</text>
</comment>
<dbReference type="GO" id="GO:0005886">
    <property type="term" value="C:plasma membrane"/>
    <property type="evidence" value="ECO:0007669"/>
    <property type="project" value="UniProtKB-SubCell"/>
</dbReference>
<reference evidence="7" key="2">
    <citation type="journal article" date="2023" name="Microbiol Resour">
        <title>Decontamination and Annotation of the Draft Genome Sequence of the Oomycete Lagenidium giganteum ARSEF 373.</title>
        <authorList>
            <person name="Morgan W.R."/>
            <person name="Tartar A."/>
        </authorList>
    </citation>
    <scope>NUCLEOTIDE SEQUENCE</scope>
    <source>
        <strain evidence="7">ARSEF 373</strain>
    </source>
</reference>
<comment type="subcellular location">
    <subcellularLocation>
        <location evidence="6">Cell membrane</location>
        <topology evidence="6">Multi-pass membrane protein</topology>
    </subcellularLocation>
    <subcellularLocation>
        <location evidence="1">Membrane</location>
        <topology evidence="1">Multi-pass membrane protein</topology>
    </subcellularLocation>
</comment>
<feature type="transmembrane region" description="Helical" evidence="6">
    <location>
        <begin position="167"/>
        <end position="188"/>
    </location>
</feature>
<keyword evidence="5 6" id="KW-0472">Membrane</keyword>
<protein>
    <recommendedName>
        <fullName evidence="6">Choline transporter-like protein</fullName>
    </recommendedName>
</protein>
<feature type="transmembrane region" description="Helical" evidence="6">
    <location>
        <begin position="478"/>
        <end position="499"/>
    </location>
</feature>
<evidence type="ECO:0000256" key="3">
    <source>
        <dbReference type="ARBA" id="ARBA00022692"/>
    </source>
</evidence>
<dbReference type="AlphaFoldDB" id="A0AAV2Z948"/>
<evidence type="ECO:0000313" key="7">
    <source>
        <dbReference type="EMBL" id="DBA02544.1"/>
    </source>
</evidence>
<evidence type="ECO:0000256" key="5">
    <source>
        <dbReference type="ARBA" id="ARBA00023136"/>
    </source>
</evidence>
<keyword evidence="8" id="KW-1185">Reference proteome</keyword>
<feature type="transmembrane region" description="Helical" evidence="6">
    <location>
        <begin position="112"/>
        <end position="132"/>
    </location>
</feature>
<name>A0AAV2Z948_9STRA</name>
<proteinExistence type="inferred from homology"/>
<feature type="transmembrane region" description="Helical" evidence="6">
    <location>
        <begin position="63"/>
        <end position="83"/>
    </location>
</feature>
<feature type="transmembrane region" description="Helical" evidence="6">
    <location>
        <begin position="442"/>
        <end position="466"/>
    </location>
</feature>
<comment type="caution">
    <text evidence="7">The sequence shown here is derived from an EMBL/GenBank/DDBJ whole genome shotgun (WGS) entry which is preliminary data.</text>
</comment>
<reference evidence="7" key="1">
    <citation type="submission" date="2022-11" db="EMBL/GenBank/DDBJ databases">
        <authorList>
            <person name="Morgan W.R."/>
            <person name="Tartar A."/>
        </authorList>
    </citation>
    <scope>NUCLEOTIDE SEQUENCE</scope>
    <source>
        <strain evidence="7">ARSEF 373</strain>
    </source>
</reference>
<feature type="transmembrane region" description="Helical" evidence="6">
    <location>
        <begin position="139"/>
        <end position="161"/>
    </location>
</feature>
<accession>A0AAV2Z948</accession>